<organism evidence="1 2">
    <name type="scientific">Streblomastix strix</name>
    <dbReference type="NCBI Taxonomy" id="222440"/>
    <lineage>
        <taxon>Eukaryota</taxon>
        <taxon>Metamonada</taxon>
        <taxon>Preaxostyla</taxon>
        <taxon>Oxymonadida</taxon>
        <taxon>Streblomastigidae</taxon>
        <taxon>Streblomastix</taxon>
    </lineage>
</organism>
<dbReference type="AlphaFoldDB" id="A0A5J4VEB8"/>
<dbReference type="Proteomes" id="UP000324800">
    <property type="component" value="Unassembled WGS sequence"/>
</dbReference>
<proteinExistence type="predicted"/>
<evidence type="ECO:0000313" key="2">
    <source>
        <dbReference type="Proteomes" id="UP000324800"/>
    </source>
</evidence>
<comment type="caution">
    <text evidence="1">The sequence shown here is derived from an EMBL/GenBank/DDBJ whole genome shotgun (WGS) entry which is preliminary data.</text>
</comment>
<reference evidence="1 2" key="1">
    <citation type="submission" date="2019-03" db="EMBL/GenBank/DDBJ databases">
        <title>Single cell metagenomics reveals metabolic interactions within the superorganism composed of flagellate Streblomastix strix and complex community of Bacteroidetes bacteria on its surface.</title>
        <authorList>
            <person name="Treitli S.C."/>
            <person name="Kolisko M."/>
            <person name="Husnik F."/>
            <person name="Keeling P."/>
            <person name="Hampl V."/>
        </authorList>
    </citation>
    <scope>NUCLEOTIDE SEQUENCE [LARGE SCALE GENOMIC DNA]</scope>
    <source>
        <strain evidence="1">ST1C</strain>
    </source>
</reference>
<accession>A0A5J4VEB8</accession>
<name>A0A5J4VEB8_9EUKA</name>
<gene>
    <name evidence="1" type="ORF">EZS28_023594</name>
</gene>
<protein>
    <submittedName>
        <fullName evidence="1">Uncharacterized protein</fullName>
    </submittedName>
</protein>
<sequence length="72" mass="8411">MQIHCQGVRNNTSSNSILLRCSIADHYVQPIYETLPVGRGIEPTDSTRARSDMIYYQCDYEDTSRLLDYWYS</sequence>
<dbReference type="EMBL" id="SNRW01007666">
    <property type="protein sequence ID" value="KAA6380881.1"/>
    <property type="molecule type" value="Genomic_DNA"/>
</dbReference>
<evidence type="ECO:0000313" key="1">
    <source>
        <dbReference type="EMBL" id="KAA6380881.1"/>
    </source>
</evidence>